<evidence type="ECO:0000313" key="5">
    <source>
        <dbReference type="Proteomes" id="UP001590951"/>
    </source>
</evidence>
<evidence type="ECO:0000256" key="2">
    <source>
        <dbReference type="ARBA" id="ARBA00022803"/>
    </source>
</evidence>
<dbReference type="Gene3D" id="1.20.1280.50">
    <property type="match status" value="1"/>
</dbReference>
<organism evidence="4 5">
    <name type="scientific">Lepraria finkii</name>
    <dbReference type="NCBI Taxonomy" id="1340010"/>
    <lineage>
        <taxon>Eukaryota</taxon>
        <taxon>Fungi</taxon>
        <taxon>Dikarya</taxon>
        <taxon>Ascomycota</taxon>
        <taxon>Pezizomycotina</taxon>
        <taxon>Lecanoromycetes</taxon>
        <taxon>OSLEUM clade</taxon>
        <taxon>Lecanoromycetidae</taxon>
        <taxon>Lecanorales</taxon>
        <taxon>Lecanorineae</taxon>
        <taxon>Stereocaulaceae</taxon>
        <taxon>Lepraria</taxon>
    </lineage>
</organism>
<dbReference type="InterPro" id="IPR011990">
    <property type="entry name" value="TPR-like_helical_dom_sf"/>
</dbReference>
<keyword evidence="1" id="KW-0677">Repeat</keyword>
<keyword evidence="5" id="KW-1185">Reference proteome</keyword>
<dbReference type="Gene3D" id="1.25.40.10">
    <property type="entry name" value="Tetratricopeptide repeat domain"/>
    <property type="match status" value="1"/>
</dbReference>
<dbReference type="PANTHER" id="PTHR22904:SF523">
    <property type="entry name" value="STRESS-INDUCED-PHOSPHOPROTEIN 1"/>
    <property type="match status" value="1"/>
</dbReference>
<comment type="caution">
    <text evidence="4">The sequence shown here is derived from an EMBL/GenBank/DDBJ whole genome shotgun (WGS) entry which is preliminary data.</text>
</comment>
<dbReference type="Proteomes" id="UP001590951">
    <property type="component" value="Unassembled WGS sequence"/>
</dbReference>
<keyword evidence="2" id="KW-0802">TPR repeat</keyword>
<feature type="domain" description="F-box" evidence="3">
    <location>
        <begin position="152"/>
        <end position="199"/>
    </location>
</feature>
<dbReference type="Pfam" id="PF00646">
    <property type="entry name" value="F-box"/>
    <property type="match status" value="1"/>
</dbReference>
<evidence type="ECO:0000259" key="3">
    <source>
        <dbReference type="PROSITE" id="PS50181"/>
    </source>
</evidence>
<dbReference type="InterPro" id="IPR001810">
    <property type="entry name" value="F-box_dom"/>
</dbReference>
<sequence length="435" mass="49699">MEPNENSIWNTIRDQKNNAGGLWVDGGSLHTQGQELYRMKKYEDALRCFNLVIKEDPYAPLVVRDNRAATYIKLGNFPAALDDGRKMIQLDESNCIGYLRTGKILQLKGQQEIAVKIYQLGLHKVSQEVQDYNLLQAIHSKLVKQLTLPKLVDPLHALPLELVEMSIMYLRFKEVVPLLQVSKTWQELIANMPNLWSNLDFTGASRPVNLGAVRKYIKRSKGKVTRATLDRFGANIEKVPRYITSRCKGLQELKIPAGYVGSSILQATPCASNLKTLIVSSQCHITAETAIEILFHCPNMENAEFWSVTSEDHRWQYQYFPKESNMPRLRSLTLRSGMPRSHHALHRARRSLFVNELVRFAPKLRKLSIANWLVGLFGTDRLNSLICKISRPLRYLACRDHGPLDQSCRLRSNILTWGNAILFRLTPSYGIMQNN</sequence>
<gene>
    <name evidence="4" type="ORF">ABVK25_001574</name>
</gene>
<dbReference type="PROSITE" id="PS50181">
    <property type="entry name" value="FBOX"/>
    <property type="match status" value="1"/>
</dbReference>
<dbReference type="Gene3D" id="3.80.10.10">
    <property type="entry name" value="Ribonuclease Inhibitor"/>
    <property type="match status" value="1"/>
</dbReference>
<protein>
    <recommendedName>
        <fullName evidence="3">F-box domain-containing protein</fullName>
    </recommendedName>
</protein>
<proteinExistence type="predicted"/>
<dbReference type="InterPro" id="IPR019734">
    <property type="entry name" value="TPR_rpt"/>
</dbReference>
<reference evidence="4 5" key="1">
    <citation type="submission" date="2024-09" db="EMBL/GenBank/DDBJ databases">
        <title>Rethinking Asexuality: The Enigmatic Case of Functional Sexual Genes in Lepraria (Stereocaulaceae).</title>
        <authorList>
            <person name="Doellman M."/>
            <person name="Sun Y."/>
            <person name="Barcenas-Pena A."/>
            <person name="Lumbsch H.T."/>
            <person name="Grewe F."/>
        </authorList>
    </citation>
    <scope>NUCLEOTIDE SEQUENCE [LARGE SCALE GENOMIC DNA]</scope>
    <source>
        <strain evidence="4 5">Grewe 0041</strain>
    </source>
</reference>
<dbReference type="SMART" id="SM00028">
    <property type="entry name" value="TPR"/>
    <property type="match status" value="3"/>
</dbReference>
<dbReference type="InterPro" id="IPR036047">
    <property type="entry name" value="F-box-like_dom_sf"/>
</dbReference>
<dbReference type="SUPFAM" id="SSF52047">
    <property type="entry name" value="RNI-like"/>
    <property type="match status" value="1"/>
</dbReference>
<dbReference type="EMBL" id="JBHFEH010000003">
    <property type="protein sequence ID" value="KAL2057957.1"/>
    <property type="molecule type" value="Genomic_DNA"/>
</dbReference>
<evidence type="ECO:0000256" key="1">
    <source>
        <dbReference type="ARBA" id="ARBA00022737"/>
    </source>
</evidence>
<dbReference type="SUPFAM" id="SSF48452">
    <property type="entry name" value="TPR-like"/>
    <property type="match status" value="1"/>
</dbReference>
<dbReference type="InterPro" id="IPR032675">
    <property type="entry name" value="LRR_dom_sf"/>
</dbReference>
<evidence type="ECO:0000313" key="4">
    <source>
        <dbReference type="EMBL" id="KAL2057957.1"/>
    </source>
</evidence>
<dbReference type="PANTHER" id="PTHR22904">
    <property type="entry name" value="TPR REPEAT CONTAINING PROTEIN"/>
    <property type="match status" value="1"/>
</dbReference>
<dbReference type="SUPFAM" id="SSF81383">
    <property type="entry name" value="F-box domain"/>
    <property type="match status" value="1"/>
</dbReference>
<name>A0ABR4BJF4_9LECA</name>
<accession>A0ABR4BJF4</accession>